<dbReference type="EMBL" id="QKKF02027694">
    <property type="protein sequence ID" value="RZF35693.1"/>
    <property type="molecule type" value="Genomic_DNA"/>
</dbReference>
<reference evidence="4 5" key="1">
    <citation type="journal article" date="2017" name="Gigascience">
        <title>Genome sequence of the small brown planthopper, Laodelphax striatellus.</title>
        <authorList>
            <person name="Zhu J."/>
            <person name="Jiang F."/>
            <person name="Wang X."/>
            <person name="Yang P."/>
            <person name="Bao Y."/>
            <person name="Zhao W."/>
            <person name="Wang W."/>
            <person name="Lu H."/>
            <person name="Wang Q."/>
            <person name="Cui N."/>
            <person name="Li J."/>
            <person name="Chen X."/>
            <person name="Luo L."/>
            <person name="Yu J."/>
            <person name="Kang L."/>
            <person name="Cui F."/>
        </authorList>
    </citation>
    <scope>NUCLEOTIDE SEQUENCE [LARGE SCALE GENOMIC DNA]</scope>
    <source>
        <strain evidence="4">Lst14</strain>
    </source>
</reference>
<dbReference type="FunFam" id="3.15.10.30:FF:000001">
    <property type="entry name" value="Takeout-like protein 1"/>
    <property type="match status" value="1"/>
</dbReference>
<organism evidence="4 5">
    <name type="scientific">Laodelphax striatellus</name>
    <name type="common">Small brown planthopper</name>
    <name type="synonym">Delphax striatella</name>
    <dbReference type="NCBI Taxonomy" id="195883"/>
    <lineage>
        <taxon>Eukaryota</taxon>
        <taxon>Metazoa</taxon>
        <taxon>Ecdysozoa</taxon>
        <taxon>Arthropoda</taxon>
        <taxon>Hexapoda</taxon>
        <taxon>Insecta</taxon>
        <taxon>Pterygota</taxon>
        <taxon>Neoptera</taxon>
        <taxon>Paraneoptera</taxon>
        <taxon>Hemiptera</taxon>
        <taxon>Auchenorrhyncha</taxon>
        <taxon>Fulgoroidea</taxon>
        <taxon>Delphacidae</taxon>
        <taxon>Criomorphinae</taxon>
        <taxon>Laodelphax</taxon>
    </lineage>
</organism>
<dbReference type="GO" id="GO:0005615">
    <property type="term" value="C:extracellular space"/>
    <property type="evidence" value="ECO:0007669"/>
    <property type="project" value="TreeGrafter"/>
</dbReference>
<dbReference type="InterPro" id="IPR010562">
    <property type="entry name" value="Haemolymph_juvenile_hormone-bd"/>
</dbReference>
<dbReference type="InParanoid" id="A0A482WQA8"/>
<evidence type="ECO:0000256" key="1">
    <source>
        <dbReference type="ARBA" id="ARBA00022729"/>
    </source>
</evidence>
<dbReference type="STRING" id="195883.A0A482WQA8"/>
<name>A0A482WQA8_LAOST</name>
<sequence>MPCKRNDLDLGACLQRTVEKLRPHLKTGIPDLQLPPYDPLFLPSVTLSELSPRKAVRFMATFTDLYAYGAHKSLLKEISVDLKKPSLRARFVFPKLRLVANYVIDGQVLIVPIKGDGKANCNFTNVDADILLTGKYVQKMKKQHFSVMESNVTLSIGGAQLYFGNLFNGNKELGDATNVFINKNWQEIIDEIKPVIEDSVASLVKSFISPIFENFSIDQLLTT</sequence>
<comment type="caution">
    <text evidence="4">The sequence shown here is derived from an EMBL/GenBank/DDBJ whole genome shotgun (WGS) entry which is preliminary data.</text>
</comment>
<dbReference type="InterPro" id="IPR038606">
    <property type="entry name" value="To_sf"/>
</dbReference>
<evidence type="ECO:0000256" key="2">
    <source>
        <dbReference type="ARBA" id="ARBA00023108"/>
    </source>
</evidence>
<evidence type="ECO:0000256" key="3">
    <source>
        <dbReference type="ARBA" id="ARBA00060902"/>
    </source>
</evidence>
<evidence type="ECO:0000313" key="4">
    <source>
        <dbReference type="EMBL" id="RZF35693.1"/>
    </source>
</evidence>
<proteinExistence type="inferred from homology"/>
<dbReference type="SMART" id="SM00700">
    <property type="entry name" value="JHBP"/>
    <property type="match status" value="1"/>
</dbReference>
<dbReference type="OrthoDB" id="7419171at2759"/>
<dbReference type="Pfam" id="PF06585">
    <property type="entry name" value="JHBP"/>
    <property type="match status" value="1"/>
</dbReference>
<keyword evidence="5" id="KW-1185">Reference proteome</keyword>
<dbReference type="GO" id="GO:0007623">
    <property type="term" value="P:circadian rhythm"/>
    <property type="evidence" value="ECO:0007669"/>
    <property type="project" value="UniProtKB-ARBA"/>
</dbReference>
<dbReference type="AlphaFoldDB" id="A0A482WQA8"/>
<dbReference type="PANTHER" id="PTHR11008:SF39">
    <property type="entry name" value="CIRCADIAN CLOCK-CONTROLLED PROTEIN-LIKE PROTEIN"/>
    <property type="match status" value="1"/>
</dbReference>
<dbReference type="SMR" id="A0A482WQA8"/>
<dbReference type="PANTHER" id="PTHR11008">
    <property type="entry name" value="PROTEIN TAKEOUT-LIKE PROTEIN"/>
    <property type="match status" value="1"/>
</dbReference>
<protein>
    <recommendedName>
        <fullName evidence="6">Hemolymph juvenile hormone binding protein</fullName>
    </recommendedName>
</protein>
<dbReference type="Gene3D" id="3.15.10.30">
    <property type="entry name" value="Haemolymph juvenile hormone binding protein"/>
    <property type="match status" value="1"/>
</dbReference>
<evidence type="ECO:0008006" key="6">
    <source>
        <dbReference type="Google" id="ProtNLM"/>
    </source>
</evidence>
<keyword evidence="2" id="KW-0090">Biological rhythms</keyword>
<comment type="similarity">
    <text evidence="3">Belongs to the TO family.</text>
</comment>
<gene>
    <name evidence="4" type="ORF">LSTR_LSTR010014</name>
</gene>
<evidence type="ECO:0000313" key="5">
    <source>
        <dbReference type="Proteomes" id="UP000291343"/>
    </source>
</evidence>
<accession>A0A482WQA8</accession>
<keyword evidence="1" id="KW-0732">Signal</keyword>
<dbReference type="Proteomes" id="UP000291343">
    <property type="component" value="Unassembled WGS sequence"/>
</dbReference>